<evidence type="ECO:0000256" key="4">
    <source>
        <dbReference type="ARBA" id="ARBA00022729"/>
    </source>
</evidence>
<keyword evidence="3 12" id="KW-0858">Xylan degradation</keyword>
<dbReference type="InterPro" id="IPR044846">
    <property type="entry name" value="GH10"/>
</dbReference>
<dbReference type="RefSeq" id="WP_158281464.1">
    <property type="nucleotide sequence ID" value="NZ_QGDO01000003.1"/>
</dbReference>
<dbReference type="SUPFAM" id="SSF51445">
    <property type="entry name" value="(Trans)glycosidases"/>
    <property type="match status" value="1"/>
</dbReference>
<evidence type="ECO:0000256" key="1">
    <source>
        <dbReference type="ARBA" id="ARBA00000681"/>
    </source>
</evidence>
<dbReference type="InterPro" id="IPR003961">
    <property type="entry name" value="FN3_dom"/>
</dbReference>
<evidence type="ECO:0000256" key="6">
    <source>
        <dbReference type="ARBA" id="ARBA00023277"/>
    </source>
</evidence>
<name>A0A315Z9P1_SEDFL</name>
<dbReference type="CDD" id="cd00063">
    <property type="entry name" value="FN3"/>
    <property type="match status" value="1"/>
</dbReference>
<dbReference type="PROSITE" id="PS51760">
    <property type="entry name" value="GH10_2"/>
    <property type="match status" value="1"/>
</dbReference>
<keyword evidence="4" id="KW-0732">Signal</keyword>
<keyword evidence="13" id="KW-1185">Reference proteome</keyword>
<keyword evidence="8 9" id="KW-0624">Polysaccharide degradation</keyword>
<dbReference type="SMART" id="SM00633">
    <property type="entry name" value="Glyco_10"/>
    <property type="match status" value="1"/>
</dbReference>
<dbReference type="InterPro" id="IPR017853">
    <property type="entry name" value="GH"/>
</dbReference>
<evidence type="ECO:0000256" key="5">
    <source>
        <dbReference type="ARBA" id="ARBA00022801"/>
    </source>
</evidence>
<dbReference type="InterPro" id="IPR001000">
    <property type="entry name" value="GH10_dom"/>
</dbReference>
<dbReference type="PRINTS" id="PR00134">
    <property type="entry name" value="GLHYDRLASE10"/>
</dbReference>
<organism evidence="12 13">
    <name type="scientific">Sediminitomix flava</name>
    <dbReference type="NCBI Taxonomy" id="379075"/>
    <lineage>
        <taxon>Bacteria</taxon>
        <taxon>Pseudomonadati</taxon>
        <taxon>Bacteroidota</taxon>
        <taxon>Cytophagia</taxon>
        <taxon>Cytophagales</taxon>
        <taxon>Flammeovirgaceae</taxon>
        <taxon>Sediminitomix</taxon>
    </lineage>
</organism>
<proteinExistence type="inferred from homology"/>
<evidence type="ECO:0000259" key="11">
    <source>
        <dbReference type="PROSITE" id="PS51760"/>
    </source>
</evidence>
<comment type="catalytic activity">
    <reaction evidence="1 9">
        <text>Endohydrolysis of (1-&gt;4)-beta-D-xylosidic linkages in xylans.</text>
        <dbReference type="EC" id="3.2.1.8"/>
    </reaction>
</comment>
<keyword evidence="6 9" id="KW-0119">Carbohydrate metabolism</keyword>
<dbReference type="PROSITE" id="PS50853">
    <property type="entry name" value="FN3"/>
    <property type="match status" value="1"/>
</dbReference>
<gene>
    <name evidence="12" type="ORF">BC781_103159</name>
</gene>
<dbReference type="InterPro" id="IPR036116">
    <property type="entry name" value="FN3_sf"/>
</dbReference>
<dbReference type="Pfam" id="PF00331">
    <property type="entry name" value="Glyco_hydro_10"/>
    <property type="match status" value="1"/>
</dbReference>
<dbReference type="Proteomes" id="UP000245535">
    <property type="component" value="Unassembled WGS sequence"/>
</dbReference>
<dbReference type="GO" id="GO:0031176">
    <property type="term" value="F:endo-1,4-beta-xylanase activity"/>
    <property type="evidence" value="ECO:0007669"/>
    <property type="project" value="UniProtKB-EC"/>
</dbReference>
<dbReference type="Gene3D" id="2.60.40.10">
    <property type="entry name" value="Immunoglobulins"/>
    <property type="match status" value="1"/>
</dbReference>
<evidence type="ECO:0000313" key="12">
    <source>
        <dbReference type="EMBL" id="PWJ41909.1"/>
    </source>
</evidence>
<comment type="caution">
    <text evidence="12">The sequence shown here is derived from an EMBL/GenBank/DDBJ whole genome shotgun (WGS) entry which is preliminary data.</text>
</comment>
<feature type="domain" description="GH10" evidence="11">
    <location>
        <begin position="128"/>
        <end position="445"/>
    </location>
</feature>
<dbReference type="PANTHER" id="PTHR31490:SF88">
    <property type="entry name" value="BETA-XYLANASE"/>
    <property type="match status" value="1"/>
</dbReference>
<dbReference type="AlphaFoldDB" id="A0A315Z9P1"/>
<evidence type="ECO:0000256" key="2">
    <source>
        <dbReference type="ARBA" id="ARBA00007495"/>
    </source>
</evidence>
<dbReference type="Gene3D" id="3.20.20.80">
    <property type="entry name" value="Glycosidases"/>
    <property type="match status" value="1"/>
</dbReference>
<dbReference type="OrthoDB" id="9809277at2"/>
<comment type="similarity">
    <text evidence="2 9">Belongs to the glycosyl hydrolase 10 (cellulase F) family.</text>
</comment>
<keyword evidence="5 9" id="KW-0378">Hydrolase</keyword>
<accession>A0A315Z9P1</accession>
<evidence type="ECO:0000256" key="9">
    <source>
        <dbReference type="RuleBase" id="RU361174"/>
    </source>
</evidence>
<keyword evidence="7 9" id="KW-0326">Glycosidase</keyword>
<evidence type="ECO:0000313" key="13">
    <source>
        <dbReference type="Proteomes" id="UP000245535"/>
    </source>
</evidence>
<evidence type="ECO:0000259" key="10">
    <source>
        <dbReference type="PROSITE" id="PS50853"/>
    </source>
</evidence>
<dbReference type="PANTHER" id="PTHR31490">
    <property type="entry name" value="GLYCOSYL HYDROLASE"/>
    <property type="match status" value="1"/>
</dbReference>
<dbReference type="SUPFAM" id="SSF49265">
    <property type="entry name" value="Fibronectin type III"/>
    <property type="match status" value="1"/>
</dbReference>
<feature type="domain" description="Fibronectin type-III" evidence="10">
    <location>
        <begin position="31"/>
        <end position="122"/>
    </location>
</feature>
<evidence type="ECO:0000256" key="8">
    <source>
        <dbReference type="ARBA" id="ARBA00023326"/>
    </source>
</evidence>
<dbReference type="EMBL" id="QGDO01000003">
    <property type="protein sequence ID" value="PWJ41909.1"/>
    <property type="molecule type" value="Genomic_DNA"/>
</dbReference>
<protein>
    <recommendedName>
        <fullName evidence="9">Beta-xylanase</fullName>
        <ecNumber evidence="9">3.2.1.8</ecNumber>
    </recommendedName>
</protein>
<evidence type="ECO:0000256" key="7">
    <source>
        <dbReference type="ARBA" id="ARBA00023295"/>
    </source>
</evidence>
<dbReference type="InterPro" id="IPR013783">
    <property type="entry name" value="Ig-like_fold"/>
</dbReference>
<evidence type="ECO:0000256" key="3">
    <source>
        <dbReference type="ARBA" id="ARBA00022651"/>
    </source>
</evidence>
<dbReference type="GO" id="GO:0045493">
    <property type="term" value="P:xylan catabolic process"/>
    <property type="evidence" value="ECO:0007669"/>
    <property type="project" value="UniProtKB-KW"/>
</dbReference>
<sequence>MNTKHILVLFAFLLAFTSCEENKERSITLAQPEIYNVTNLKANSFKIEYTQIVNAQSYEISLATDESFTELVSPYESVSVKDDNYSFTDLQANQTYYVRVTAEYQELRSESSVAEKVTTLVADDVEPDTALKEVAESFHVGMAVITERLNGTHHEIYQREYNQITAEWEMKMNIMYPTEGRYDFTAADQLVDYAEANGMRIHGHALIWHAATPTWVEDFAGTDEEFETMVEDYIKTTVSRYKGRIVSWDVVNEAVNDSNGELRNTVFLQRMGADYIQKCFQWAREADPDVLLFYNDYNLCWDQTKLGTVLNLIDDFQTNNVPLDGVGFQMHISYNGPSKARIAENTKLVTDKGVLLHYSELDVKVNPDNDISELTEERAFAQKDKVTEVVEIYNAIPEGSKFALTIWGLRDNESWIPNQQGHADWALFYDEDFNIKKAHTGFLEGLE</sequence>
<dbReference type="EC" id="3.2.1.8" evidence="9"/>
<dbReference type="PROSITE" id="PS51257">
    <property type="entry name" value="PROKAR_LIPOPROTEIN"/>
    <property type="match status" value="1"/>
</dbReference>
<reference evidence="12 13" key="1">
    <citation type="submission" date="2018-03" db="EMBL/GenBank/DDBJ databases">
        <title>Genomic Encyclopedia of Archaeal and Bacterial Type Strains, Phase II (KMG-II): from individual species to whole genera.</title>
        <authorList>
            <person name="Goeker M."/>
        </authorList>
    </citation>
    <scope>NUCLEOTIDE SEQUENCE [LARGE SCALE GENOMIC DNA]</scope>
    <source>
        <strain evidence="12 13">DSM 28229</strain>
    </source>
</reference>